<evidence type="ECO:0000256" key="4">
    <source>
        <dbReference type="ARBA" id="ARBA00023054"/>
    </source>
</evidence>
<evidence type="ECO:0000313" key="9">
    <source>
        <dbReference type="Proteomes" id="UP000472264"/>
    </source>
</evidence>
<sequence length="137" mass="15139">MTRCCSTCRGWRGNNLSLHEGTATSQILPDMVLHCSSRDHQLFHLDGKLKVLGMAYLKEFVLIDDDDDGDMSLREKTVTDISVMDGNAADLVCGRLFTTSSDSLSEDKEECLAPEAPPTKEVQTSPEKRCCCFCTLS</sequence>
<evidence type="ECO:0000256" key="6">
    <source>
        <dbReference type="ARBA" id="ARBA00023288"/>
    </source>
</evidence>
<dbReference type="PANTHER" id="PTHR10498">
    <property type="entry name" value="PARALEMMIN-RELATED"/>
    <property type="match status" value="1"/>
</dbReference>
<evidence type="ECO:0000256" key="3">
    <source>
        <dbReference type="ARBA" id="ARBA00022553"/>
    </source>
</evidence>
<feature type="region of interest" description="Disordered" evidence="7">
    <location>
        <begin position="102"/>
        <end position="123"/>
    </location>
</feature>
<dbReference type="GO" id="GO:0005886">
    <property type="term" value="C:plasma membrane"/>
    <property type="evidence" value="ECO:0007669"/>
    <property type="project" value="UniProtKB-SubCell"/>
</dbReference>
<evidence type="ECO:0000256" key="2">
    <source>
        <dbReference type="ARBA" id="ARBA00022475"/>
    </source>
</evidence>
<evidence type="ECO:0000256" key="7">
    <source>
        <dbReference type="SAM" id="MobiDB-lite"/>
    </source>
</evidence>
<keyword evidence="4" id="KW-0175">Coiled coil</keyword>
<keyword evidence="6" id="KW-0449">Lipoprotein</keyword>
<accession>A0A665WSB4</accession>
<keyword evidence="9" id="KW-1185">Reference proteome</keyword>
<dbReference type="Ensembl" id="ENSENLT00000048025.1">
    <property type="protein sequence ID" value="ENSENLP00000046886.1"/>
    <property type="gene ID" value="ENSENLG00000019858.1"/>
</dbReference>
<evidence type="ECO:0000256" key="5">
    <source>
        <dbReference type="ARBA" id="ARBA00023136"/>
    </source>
</evidence>
<reference evidence="8" key="3">
    <citation type="submission" date="2025-09" db="UniProtKB">
        <authorList>
            <consortium name="Ensembl"/>
        </authorList>
    </citation>
    <scope>IDENTIFICATION</scope>
</reference>
<reference evidence="8" key="2">
    <citation type="submission" date="2025-08" db="UniProtKB">
        <authorList>
            <consortium name="Ensembl"/>
        </authorList>
    </citation>
    <scope>IDENTIFICATION</scope>
</reference>
<keyword evidence="2" id="KW-1003">Cell membrane</keyword>
<comment type="subcellular location">
    <subcellularLocation>
        <location evidence="1">Cell membrane</location>
        <topology evidence="1">Lipid-anchor</topology>
        <orientation evidence="1">Cytoplasmic side</orientation>
    </subcellularLocation>
</comment>
<protein>
    <submittedName>
        <fullName evidence="8">Uncharacterized protein</fullName>
    </submittedName>
</protein>
<keyword evidence="3" id="KW-0597">Phosphoprotein</keyword>
<keyword evidence="5" id="KW-0472">Membrane</keyword>
<name>A0A665WSB4_ECHNA</name>
<evidence type="ECO:0000313" key="8">
    <source>
        <dbReference type="Ensembl" id="ENSENLP00000046886.1"/>
    </source>
</evidence>
<evidence type="ECO:0000256" key="1">
    <source>
        <dbReference type="ARBA" id="ARBA00004342"/>
    </source>
</evidence>
<reference evidence="8" key="1">
    <citation type="submission" date="2021-04" db="EMBL/GenBank/DDBJ databases">
        <authorList>
            <consortium name="Wellcome Sanger Institute Data Sharing"/>
        </authorList>
    </citation>
    <scope>NUCLEOTIDE SEQUENCE [LARGE SCALE GENOMIC DNA]</scope>
</reference>
<dbReference type="InParanoid" id="A0A665WSB4"/>
<dbReference type="AlphaFoldDB" id="A0A665WSB4"/>
<proteinExistence type="predicted"/>
<dbReference type="Proteomes" id="UP000472264">
    <property type="component" value="Chromosome 9"/>
</dbReference>
<dbReference type="PANTHER" id="PTHR10498:SF10">
    <property type="entry name" value="PALM2 AND AKAP2 FUSION-RELATED"/>
    <property type="match status" value="1"/>
</dbReference>
<organism evidence="8 9">
    <name type="scientific">Echeneis naucrates</name>
    <name type="common">Live sharksucker</name>
    <dbReference type="NCBI Taxonomy" id="173247"/>
    <lineage>
        <taxon>Eukaryota</taxon>
        <taxon>Metazoa</taxon>
        <taxon>Chordata</taxon>
        <taxon>Craniata</taxon>
        <taxon>Vertebrata</taxon>
        <taxon>Euteleostomi</taxon>
        <taxon>Actinopterygii</taxon>
        <taxon>Neopterygii</taxon>
        <taxon>Teleostei</taxon>
        <taxon>Neoteleostei</taxon>
        <taxon>Acanthomorphata</taxon>
        <taxon>Carangaria</taxon>
        <taxon>Carangiformes</taxon>
        <taxon>Echeneidae</taxon>
        <taxon>Echeneis</taxon>
    </lineage>
</organism>